<reference evidence="4 5" key="1">
    <citation type="submission" date="2016-04" db="EMBL/GenBank/DDBJ databases">
        <title>Complete genome sequence of Dokdonella koreensis DS-123T.</title>
        <authorList>
            <person name="Kim J.F."/>
            <person name="Lee H."/>
            <person name="Kwak M.-J."/>
        </authorList>
    </citation>
    <scope>NUCLEOTIDE SEQUENCE [LARGE SCALE GENOMIC DNA]</scope>
    <source>
        <strain evidence="4 5">DS-123</strain>
    </source>
</reference>
<dbReference type="InterPro" id="IPR000073">
    <property type="entry name" value="AB_hydrolase_1"/>
</dbReference>
<keyword evidence="2" id="KW-0732">Signal</keyword>
<feature type="region of interest" description="Disordered" evidence="1">
    <location>
        <begin position="494"/>
        <end position="547"/>
    </location>
</feature>
<dbReference type="KEGG" id="dko:I596_2446"/>
<keyword evidence="5" id="KW-1185">Reference proteome</keyword>
<feature type="compositionally biased region" description="Low complexity" evidence="1">
    <location>
        <begin position="300"/>
        <end position="313"/>
    </location>
</feature>
<dbReference type="GO" id="GO:0016787">
    <property type="term" value="F:hydrolase activity"/>
    <property type="evidence" value="ECO:0007669"/>
    <property type="project" value="UniProtKB-KW"/>
</dbReference>
<evidence type="ECO:0000256" key="1">
    <source>
        <dbReference type="SAM" id="MobiDB-lite"/>
    </source>
</evidence>
<dbReference type="Proteomes" id="UP000076830">
    <property type="component" value="Chromosome"/>
</dbReference>
<dbReference type="InterPro" id="IPR050266">
    <property type="entry name" value="AB_hydrolase_sf"/>
</dbReference>
<dbReference type="PANTHER" id="PTHR43798:SF33">
    <property type="entry name" value="HYDROLASE, PUTATIVE (AFU_ORTHOLOGUE AFUA_2G14860)-RELATED"/>
    <property type="match status" value="1"/>
</dbReference>
<dbReference type="Pfam" id="PF00561">
    <property type="entry name" value="Abhydrolase_1"/>
    <property type="match status" value="1"/>
</dbReference>
<dbReference type="Gene3D" id="3.40.50.1820">
    <property type="entry name" value="alpha/beta hydrolase"/>
    <property type="match status" value="1"/>
</dbReference>
<dbReference type="AlphaFoldDB" id="A0A160DVQ1"/>
<evidence type="ECO:0000259" key="3">
    <source>
        <dbReference type="Pfam" id="PF00561"/>
    </source>
</evidence>
<protein>
    <submittedName>
        <fullName evidence="4">Alpha/beta hydrolase</fullName>
    </submittedName>
</protein>
<feature type="chain" id="PRO_5007813207" evidence="2">
    <location>
        <begin position="19"/>
        <end position="547"/>
    </location>
</feature>
<keyword evidence="4" id="KW-0378">Hydrolase</keyword>
<feature type="signal peptide" evidence="2">
    <location>
        <begin position="1"/>
        <end position="18"/>
    </location>
</feature>
<feature type="domain" description="AB hydrolase-1" evidence="3">
    <location>
        <begin position="63"/>
        <end position="172"/>
    </location>
</feature>
<organism evidence="4 5">
    <name type="scientific">Dokdonella koreensis DS-123</name>
    <dbReference type="NCBI Taxonomy" id="1300342"/>
    <lineage>
        <taxon>Bacteria</taxon>
        <taxon>Pseudomonadati</taxon>
        <taxon>Pseudomonadota</taxon>
        <taxon>Gammaproteobacteria</taxon>
        <taxon>Lysobacterales</taxon>
        <taxon>Rhodanobacteraceae</taxon>
        <taxon>Dokdonella</taxon>
    </lineage>
</organism>
<dbReference type="GO" id="GO:0016020">
    <property type="term" value="C:membrane"/>
    <property type="evidence" value="ECO:0007669"/>
    <property type="project" value="TreeGrafter"/>
</dbReference>
<feature type="compositionally biased region" description="Gly residues" evidence="1">
    <location>
        <begin position="503"/>
        <end position="522"/>
    </location>
</feature>
<feature type="compositionally biased region" description="Basic residues" evidence="1">
    <location>
        <begin position="314"/>
        <end position="344"/>
    </location>
</feature>
<dbReference type="STRING" id="1300342.I596_2446"/>
<feature type="compositionally biased region" description="Basic residues" evidence="1">
    <location>
        <begin position="286"/>
        <end position="299"/>
    </location>
</feature>
<evidence type="ECO:0000313" key="5">
    <source>
        <dbReference type="Proteomes" id="UP000076830"/>
    </source>
</evidence>
<dbReference type="EMBL" id="CP015249">
    <property type="protein sequence ID" value="ANB18454.1"/>
    <property type="molecule type" value="Genomic_DNA"/>
</dbReference>
<feature type="compositionally biased region" description="Basic and acidic residues" evidence="1">
    <location>
        <begin position="420"/>
        <end position="441"/>
    </location>
</feature>
<dbReference type="SUPFAM" id="SSF53474">
    <property type="entry name" value="alpha/beta-Hydrolases"/>
    <property type="match status" value="1"/>
</dbReference>
<gene>
    <name evidence="4" type="ORF">I596_2446</name>
</gene>
<dbReference type="InterPro" id="IPR029058">
    <property type="entry name" value="AB_hydrolase_fold"/>
</dbReference>
<name>A0A160DVQ1_9GAMM</name>
<proteinExistence type="predicted"/>
<feature type="compositionally biased region" description="Basic and acidic residues" evidence="1">
    <location>
        <begin position="368"/>
        <end position="386"/>
    </location>
</feature>
<evidence type="ECO:0000313" key="4">
    <source>
        <dbReference type="EMBL" id="ANB18454.1"/>
    </source>
</evidence>
<accession>A0A160DVQ1</accession>
<dbReference type="PANTHER" id="PTHR43798">
    <property type="entry name" value="MONOACYLGLYCEROL LIPASE"/>
    <property type="match status" value="1"/>
</dbReference>
<evidence type="ECO:0000256" key="2">
    <source>
        <dbReference type="SAM" id="SignalP"/>
    </source>
</evidence>
<sequence>MSLTLLVSLSLAAPSVPAEPEPEADIAVAAPKRPAADYADPARRVDIGAGRMLNLRCSGQGAPTVVLEAGFGADSFAWWRVQPMLQARQRVCSYDRAGYGFSDAGPLPRDVEAEVEDLHALIHAAGIATPVILVGHSFGANIARRYDQRYGEDVAALVLVEPPPQNIGAFSESYVRKEAHLLPIALRQLQRCEQGARDDALAKPTGELRQCLRPPDPRFGQRINDAIRANQSKPAFWQTLVSGSEAKAALFTAPVAADERHGDKPLLVLTARRAYASGGKACAGRCSRRRSRRTRRWPGRPRAASASSSIAARTRCRRTGPTRSSRRSGQRPAHWRAAPRRSVRRGSAGQAVHRRLTAFCYQSGSHSSEPEIRHAGEEDDRARPARETPGQGAEHPGRCLCPRGNRARAQGQARRQIHQAGDRDRPFQGATRGREGGRAEEGLGGDTAQGRAGRRQERVPHEAVRQAVRGHAAGAHACVEDLGQHVGLVAAGQDRRQEAHGGQPLGRGQEGGTHQGCQGTLGRGEEGSAHAQARGVTRTLPRRTGLS</sequence>
<feature type="region of interest" description="Disordered" evidence="1">
    <location>
        <begin position="285"/>
        <end position="462"/>
    </location>
</feature>
<feature type="compositionally biased region" description="Low complexity" evidence="1">
    <location>
        <begin position="403"/>
        <end position="414"/>
    </location>
</feature>